<dbReference type="GO" id="GO:0003700">
    <property type="term" value="F:DNA-binding transcription factor activity"/>
    <property type="evidence" value="ECO:0007669"/>
    <property type="project" value="InterPro"/>
</dbReference>
<dbReference type="STRING" id="582667.SAMN05192568_1002266"/>
<keyword evidence="3" id="KW-0804">Transcription</keyword>
<dbReference type="OrthoDB" id="252470at2"/>
<dbReference type="PRINTS" id="PR00032">
    <property type="entry name" value="HTHARAC"/>
</dbReference>
<dbReference type="Proteomes" id="UP000199048">
    <property type="component" value="Unassembled WGS sequence"/>
</dbReference>
<dbReference type="Pfam" id="PF14525">
    <property type="entry name" value="AraC_binding_2"/>
    <property type="match status" value="1"/>
</dbReference>
<dbReference type="InterPro" id="IPR035418">
    <property type="entry name" value="AraC-bd_2"/>
</dbReference>
<dbReference type="AlphaFoldDB" id="A0A1I4G8G3"/>
<protein>
    <submittedName>
        <fullName evidence="5">Transcriptional regulator, AraC family</fullName>
    </submittedName>
</protein>
<dbReference type="InterPro" id="IPR020449">
    <property type="entry name" value="Tscrpt_reg_AraC-type_HTH"/>
</dbReference>
<keyword evidence="6" id="KW-1185">Reference proteome</keyword>
<keyword evidence="2" id="KW-0238">DNA-binding</keyword>
<accession>A0A1I4G8G3</accession>
<dbReference type="SMART" id="SM00342">
    <property type="entry name" value="HTH_ARAC"/>
    <property type="match status" value="1"/>
</dbReference>
<evidence type="ECO:0000313" key="6">
    <source>
        <dbReference type="Proteomes" id="UP000199048"/>
    </source>
</evidence>
<dbReference type="RefSeq" id="WP_092037204.1">
    <property type="nucleotide sequence ID" value="NZ_FOTK01000002.1"/>
</dbReference>
<dbReference type="PROSITE" id="PS00041">
    <property type="entry name" value="HTH_ARAC_FAMILY_1"/>
    <property type="match status" value="1"/>
</dbReference>
<name>A0A1I4G8G3_9HYPH</name>
<dbReference type="GO" id="GO:0043565">
    <property type="term" value="F:sequence-specific DNA binding"/>
    <property type="evidence" value="ECO:0007669"/>
    <property type="project" value="InterPro"/>
</dbReference>
<feature type="domain" description="HTH araC/xylS-type" evidence="4">
    <location>
        <begin position="212"/>
        <end position="313"/>
    </location>
</feature>
<dbReference type="EMBL" id="FOTK01000002">
    <property type="protein sequence ID" value="SFL26352.1"/>
    <property type="molecule type" value="Genomic_DNA"/>
</dbReference>
<evidence type="ECO:0000259" key="4">
    <source>
        <dbReference type="PROSITE" id="PS01124"/>
    </source>
</evidence>
<dbReference type="SUPFAM" id="SSF46689">
    <property type="entry name" value="Homeodomain-like"/>
    <property type="match status" value="1"/>
</dbReference>
<dbReference type="Pfam" id="PF12833">
    <property type="entry name" value="HTH_18"/>
    <property type="match status" value="1"/>
</dbReference>
<sequence>MQPVFSTDGLHPKNSFKIWREVLFERLVPIKMERLDDRPFAGKMEVASVGSLHMSRITQGALRSETTPQAARQHDRAGMAVVLFKLAGASSCLQDGRDSVQRPGDIVVLDHRPAVVTTGPGSQSLFLELPRERLEGMLGPTRLYTALSMGAELASSSLASTFFRELIQVRHRLDPDAAERMAAIGVDLIVACIAERMAKEVPQPLHGTVVVQRAKAFVEANLGDPTLDPPQLAAAVGVSLRRLQELFHERGQHISDWIWQRRLETAAKRLTDPTCVHMQIGAVAFACGFASQAHFSRRFKERHGMSPREYRIAALMGAA</sequence>
<gene>
    <name evidence="5" type="ORF">SAMN05192568_1002266</name>
</gene>
<proteinExistence type="predicted"/>
<dbReference type="PANTHER" id="PTHR46796">
    <property type="entry name" value="HTH-TYPE TRANSCRIPTIONAL ACTIVATOR RHAS-RELATED"/>
    <property type="match status" value="1"/>
</dbReference>
<evidence type="ECO:0000256" key="1">
    <source>
        <dbReference type="ARBA" id="ARBA00023015"/>
    </source>
</evidence>
<evidence type="ECO:0000256" key="2">
    <source>
        <dbReference type="ARBA" id="ARBA00023125"/>
    </source>
</evidence>
<dbReference type="InterPro" id="IPR009057">
    <property type="entry name" value="Homeodomain-like_sf"/>
</dbReference>
<keyword evidence="1" id="KW-0805">Transcription regulation</keyword>
<evidence type="ECO:0000313" key="5">
    <source>
        <dbReference type="EMBL" id="SFL26352.1"/>
    </source>
</evidence>
<dbReference type="InterPro" id="IPR018060">
    <property type="entry name" value="HTH_AraC"/>
</dbReference>
<evidence type="ECO:0000256" key="3">
    <source>
        <dbReference type="ARBA" id="ARBA00023163"/>
    </source>
</evidence>
<dbReference type="InterPro" id="IPR050204">
    <property type="entry name" value="AraC_XylS_family_regulators"/>
</dbReference>
<dbReference type="PROSITE" id="PS01124">
    <property type="entry name" value="HTH_ARAC_FAMILY_2"/>
    <property type="match status" value="1"/>
</dbReference>
<organism evidence="5 6">
    <name type="scientific">Methylobacterium pseudosasicola</name>
    <dbReference type="NCBI Taxonomy" id="582667"/>
    <lineage>
        <taxon>Bacteria</taxon>
        <taxon>Pseudomonadati</taxon>
        <taxon>Pseudomonadota</taxon>
        <taxon>Alphaproteobacteria</taxon>
        <taxon>Hyphomicrobiales</taxon>
        <taxon>Methylobacteriaceae</taxon>
        <taxon>Methylobacterium</taxon>
    </lineage>
</organism>
<dbReference type="Gene3D" id="1.10.10.60">
    <property type="entry name" value="Homeodomain-like"/>
    <property type="match status" value="1"/>
</dbReference>
<dbReference type="PANTHER" id="PTHR46796:SF6">
    <property type="entry name" value="ARAC SUBFAMILY"/>
    <property type="match status" value="1"/>
</dbReference>
<dbReference type="InterPro" id="IPR018062">
    <property type="entry name" value="HTH_AraC-typ_CS"/>
</dbReference>
<reference evidence="6" key="1">
    <citation type="submission" date="2016-10" db="EMBL/GenBank/DDBJ databases">
        <authorList>
            <person name="Varghese N."/>
            <person name="Submissions S."/>
        </authorList>
    </citation>
    <scope>NUCLEOTIDE SEQUENCE [LARGE SCALE GENOMIC DNA]</scope>
    <source>
        <strain evidence="6">BL36</strain>
    </source>
</reference>